<evidence type="ECO:0000313" key="1">
    <source>
        <dbReference type="EMBL" id="EOA56795.1"/>
    </source>
</evidence>
<keyword evidence="2" id="KW-1185">Reference proteome</keyword>
<dbReference type="InterPro" id="IPR023214">
    <property type="entry name" value="HAD_sf"/>
</dbReference>
<dbReference type="PANTHER" id="PTHR43611:SF3">
    <property type="entry name" value="FLAVIN MONONUCLEOTIDE HYDROLASE 1, CHLOROPLATIC"/>
    <property type="match status" value="1"/>
</dbReference>
<proteinExistence type="predicted"/>
<dbReference type="SUPFAM" id="SSF56784">
    <property type="entry name" value="HAD-like"/>
    <property type="match status" value="1"/>
</dbReference>
<dbReference type="PATRIC" id="fig|1121098.3.peg.1000"/>
<gene>
    <name evidence="1" type="ORF">HMPREF1534_00985</name>
</gene>
<dbReference type="Gene3D" id="3.40.50.1000">
    <property type="entry name" value="HAD superfamily/HAD-like"/>
    <property type="match status" value="1"/>
</dbReference>
<dbReference type="EMBL" id="AQHY01000010">
    <property type="protein sequence ID" value="EOA56795.1"/>
    <property type="molecule type" value="Genomic_DNA"/>
</dbReference>
<protein>
    <submittedName>
        <fullName evidence="1">HAD hydrolase, family IA</fullName>
    </submittedName>
</protein>
<organism evidence="1 2">
    <name type="scientific">Phocaeicola massiliensis B84634 = Timone 84634 = DSM 17679 = JCM 13223</name>
    <dbReference type="NCBI Taxonomy" id="1121098"/>
    <lineage>
        <taxon>Bacteria</taxon>
        <taxon>Pseudomonadati</taxon>
        <taxon>Bacteroidota</taxon>
        <taxon>Bacteroidia</taxon>
        <taxon>Bacteroidales</taxon>
        <taxon>Bacteroidaceae</taxon>
        <taxon>Phocaeicola</taxon>
    </lineage>
</organism>
<dbReference type="GeneID" id="60062979"/>
<dbReference type="NCBIfam" id="TIGR01509">
    <property type="entry name" value="HAD-SF-IA-v3"/>
    <property type="match status" value="1"/>
</dbReference>
<accession>U6RJV6</accession>
<dbReference type="CDD" id="cd02603">
    <property type="entry name" value="HAD_sEH-N_like"/>
    <property type="match status" value="1"/>
</dbReference>
<dbReference type="InterPro" id="IPR036412">
    <property type="entry name" value="HAD-like_sf"/>
</dbReference>
<dbReference type="eggNOG" id="COG1011">
    <property type="taxonomic scope" value="Bacteria"/>
</dbReference>
<dbReference type="SFLD" id="SFLDG01129">
    <property type="entry name" value="C1.5:_HAD__Beta-PGM__Phosphata"/>
    <property type="match status" value="1"/>
</dbReference>
<dbReference type="Proteomes" id="UP000017831">
    <property type="component" value="Unassembled WGS sequence"/>
</dbReference>
<dbReference type="RefSeq" id="WP_005937851.1">
    <property type="nucleotide sequence ID" value="NZ_KB890397.1"/>
</dbReference>
<dbReference type="InterPro" id="IPR006439">
    <property type="entry name" value="HAD-SF_hydro_IA"/>
</dbReference>
<dbReference type="PRINTS" id="PR00413">
    <property type="entry name" value="HADHALOGNASE"/>
</dbReference>
<dbReference type="OrthoDB" id="9797415at2"/>
<dbReference type="AlphaFoldDB" id="U6RJV6"/>
<dbReference type="InterPro" id="IPR023198">
    <property type="entry name" value="PGP-like_dom2"/>
</dbReference>
<dbReference type="GO" id="GO:0016787">
    <property type="term" value="F:hydrolase activity"/>
    <property type="evidence" value="ECO:0007669"/>
    <property type="project" value="UniProtKB-KW"/>
</dbReference>
<keyword evidence="1" id="KW-0378">Hydrolase</keyword>
<reference evidence="1 2" key="1">
    <citation type="submission" date="2013-04" db="EMBL/GenBank/DDBJ databases">
        <title>The Genome Sequence of Bacteroides massiliensis DSM 17679.</title>
        <authorList>
            <consortium name="The Broad Institute Genomics Platform"/>
            <person name="Earl A."/>
            <person name="Ward D."/>
            <person name="Feldgarden M."/>
            <person name="Gevers D."/>
            <person name="Martens E."/>
            <person name="Fenner L."/>
            <person name="Roux V."/>
            <person name="Mallet M.N."/>
            <person name="Raoult D."/>
            <person name="Walker B."/>
            <person name="Young S."/>
            <person name="Zeng Q."/>
            <person name="Gargeya S."/>
            <person name="Fitzgerald M."/>
            <person name="Haas B."/>
            <person name="Abouelleil A."/>
            <person name="Allen A.W."/>
            <person name="Alvarado L."/>
            <person name="Arachchi H.M."/>
            <person name="Berlin A.M."/>
            <person name="Chapman S.B."/>
            <person name="Gainer-Dewar J."/>
            <person name="Goldberg J."/>
            <person name="Griggs A."/>
            <person name="Gujja S."/>
            <person name="Hansen M."/>
            <person name="Howarth C."/>
            <person name="Imamovic A."/>
            <person name="Ireland A."/>
            <person name="Larimer J."/>
            <person name="McCowan C."/>
            <person name="Murphy C."/>
            <person name="Pearson M."/>
            <person name="Poon T.W."/>
            <person name="Priest M."/>
            <person name="Roberts A."/>
            <person name="Saif S."/>
            <person name="Shea T."/>
            <person name="Sisk P."/>
            <person name="Sykes S."/>
            <person name="Wortman J."/>
            <person name="Nusbaum C."/>
            <person name="Birren B."/>
        </authorList>
    </citation>
    <scope>NUCLEOTIDE SEQUENCE [LARGE SCALE GENOMIC DNA]</scope>
    <source>
        <strain evidence="2">B84634 / Timone 84634 / DSM 17679 / JCM 13223</strain>
    </source>
</reference>
<comment type="caution">
    <text evidence="1">The sequence shown here is derived from an EMBL/GenBank/DDBJ whole genome shotgun (WGS) entry which is preliminary data.</text>
</comment>
<dbReference type="HOGENOM" id="CLU_045011_9_5_10"/>
<dbReference type="STRING" id="1121098.HMPREF1534_00985"/>
<sequence length="207" mass="23946">MRQIKNVVFDFGGVIIDIDRDRAVKKFVEIGVKDADNLLDKYHQKGIFLEIEDGRIDAESFRLKLSEICGKELTYKEVELGWRGFVTAVEQYKLDYLNILRQRKYNVYILSNTNPYIMGWARSREFTSAGRPLDDYVDKIYASYEVKCVKPDRGIFEYMIKDAALNPSETVFVDDGASNISIGKEFGFVTLQPANGEDWREKLEKLL</sequence>
<name>U6RJV6_9BACT</name>
<evidence type="ECO:0000313" key="2">
    <source>
        <dbReference type="Proteomes" id="UP000017831"/>
    </source>
</evidence>
<dbReference type="Gene3D" id="1.10.150.240">
    <property type="entry name" value="Putative phosphatase, domain 2"/>
    <property type="match status" value="1"/>
</dbReference>
<dbReference type="SFLD" id="SFLDS00003">
    <property type="entry name" value="Haloacid_Dehalogenase"/>
    <property type="match status" value="1"/>
</dbReference>
<dbReference type="PANTHER" id="PTHR43611">
    <property type="entry name" value="ALPHA-D-GLUCOSE 1-PHOSPHATE PHOSPHATASE"/>
    <property type="match status" value="1"/>
</dbReference>
<dbReference type="Pfam" id="PF00702">
    <property type="entry name" value="Hydrolase"/>
    <property type="match status" value="1"/>
</dbReference>